<reference evidence="2 3" key="1">
    <citation type="submission" date="2018-02" db="EMBL/GenBank/DDBJ databases">
        <title>Draft genome of wild Prunus yedoensis var. nudiflora.</title>
        <authorList>
            <person name="Baek S."/>
            <person name="Kim J.-H."/>
            <person name="Choi K."/>
            <person name="Kim G.-B."/>
            <person name="Cho A."/>
            <person name="Jang H."/>
            <person name="Shin C.-H."/>
            <person name="Yu H.-J."/>
            <person name="Mun J.-H."/>
        </authorList>
    </citation>
    <scope>NUCLEOTIDE SEQUENCE [LARGE SCALE GENOMIC DNA]</scope>
    <source>
        <strain evidence="3">cv. Jeju island</strain>
        <tissue evidence="2">Leaf</tissue>
    </source>
</reference>
<evidence type="ECO:0000313" key="2">
    <source>
        <dbReference type="EMBL" id="PQM36571.1"/>
    </source>
</evidence>
<evidence type="ECO:0000313" key="3">
    <source>
        <dbReference type="Proteomes" id="UP000250321"/>
    </source>
</evidence>
<protein>
    <submittedName>
        <fullName evidence="2">Protein trichome birefringence-like 33</fullName>
    </submittedName>
</protein>
<gene>
    <name evidence="2" type="ORF">Pyn_20252</name>
</gene>
<dbReference type="EMBL" id="PJQY01003536">
    <property type="protein sequence ID" value="PQM36571.1"/>
    <property type="molecule type" value="Genomic_DNA"/>
</dbReference>
<dbReference type="AlphaFoldDB" id="A0A314UGU3"/>
<organism evidence="2 3">
    <name type="scientific">Prunus yedoensis var. nudiflora</name>
    <dbReference type="NCBI Taxonomy" id="2094558"/>
    <lineage>
        <taxon>Eukaryota</taxon>
        <taxon>Viridiplantae</taxon>
        <taxon>Streptophyta</taxon>
        <taxon>Embryophyta</taxon>
        <taxon>Tracheophyta</taxon>
        <taxon>Spermatophyta</taxon>
        <taxon>Magnoliopsida</taxon>
        <taxon>eudicotyledons</taxon>
        <taxon>Gunneridae</taxon>
        <taxon>Pentapetalae</taxon>
        <taxon>rosids</taxon>
        <taxon>fabids</taxon>
        <taxon>Rosales</taxon>
        <taxon>Rosaceae</taxon>
        <taxon>Amygdaloideae</taxon>
        <taxon>Amygdaleae</taxon>
        <taxon>Prunus</taxon>
    </lineage>
</organism>
<keyword evidence="3" id="KW-1185">Reference proteome</keyword>
<dbReference type="Proteomes" id="UP000250321">
    <property type="component" value="Unassembled WGS sequence"/>
</dbReference>
<name>A0A314UGU3_PRUYE</name>
<accession>A0A314UGU3</accession>
<evidence type="ECO:0000256" key="1">
    <source>
        <dbReference type="SAM" id="MobiDB-lite"/>
    </source>
</evidence>
<sequence length="82" mass="9147">MKPPPFSSSSSSVFRKARLSPYLFTLLAFILFVAVLYGEDLMCIFGQQLQLSPNSDPLVIRTGESTQPITEEEEGEAAVRHR</sequence>
<feature type="region of interest" description="Disordered" evidence="1">
    <location>
        <begin position="56"/>
        <end position="82"/>
    </location>
</feature>
<comment type="caution">
    <text evidence="2">The sequence shown here is derived from an EMBL/GenBank/DDBJ whole genome shotgun (WGS) entry which is preliminary data.</text>
</comment>
<proteinExistence type="predicted"/>
<dbReference type="OrthoDB" id="1739662at2759"/>